<dbReference type="SUPFAM" id="SSF52172">
    <property type="entry name" value="CheY-like"/>
    <property type="match status" value="1"/>
</dbReference>
<keyword evidence="2 9" id="KW-0963">Cytoplasm</keyword>
<dbReference type="GO" id="GO:0003677">
    <property type="term" value="F:DNA binding"/>
    <property type="evidence" value="ECO:0007669"/>
    <property type="project" value="UniProtKB-KW"/>
</dbReference>
<evidence type="ECO:0000256" key="6">
    <source>
        <dbReference type="ARBA" id="ARBA00023125"/>
    </source>
</evidence>
<evidence type="ECO:0000256" key="9">
    <source>
        <dbReference type="PIRNR" id="PIRNR006171"/>
    </source>
</evidence>
<evidence type="ECO:0000256" key="8">
    <source>
        <dbReference type="ARBA" id="ARBA00023163"/>
    </source>
</evidence>
<keyword evidence="3 10" id="KW-0597">Phosphoprotein</keyword>
<dbReference type="InterPro" id="IPR036388">
    <property type="entry name" value="WH-like_DNA-bd_sf"/>
</dbReference>
<name>A0A7D7L0G1_KOCVA</name>
<dbReference type="GO" id="GO:0003700">
    <property type="term" value="F:DNA-binding transcription factor activity"/>
    <property type="evidence" value="ECO:0007669"/>
    <property type="project" value="InterPro"/>
</dbReference>
<evidence type="ECO:0000256" key="5">
    <source>
        <dbReference type="ARBA" id="ARBA00023015"/>
    </source>
</evidence>
<dbReference type="PROSITE" id="PS50110">
    <property type="entry name" value="RESPONSE_REGULATORY"/>
    <property type="match status" value="1"/>
</dbReference>
<gene>
    <name evidence="12" type="primary">citT</name>
    <name evidence="12" type="ORF">CIB50_0001574</name>
</gene>
<dbReference type="EMBL" id="CP059343">
    <property type="protein sequence ID" value="QMS56855.1"/>
    <property type="molecule type" value="Genomic_DNA"/>
</dbReference>
<dbReference type="InterPro" id="IPR051271">
    <property type="entry name" value="2C-system_Tx_regulators"/>
</dbReference>
<evidence type="ECO:0000313" key="12">
    <source>
        <dbReference type="EMBL" id="QMS56855.1"/>
    </source>
</evidence>
<dbReference type="Gene3D" id="3.40.50.2300">
    <property type="match status" value="1"/>
</dbReference>
<evidence type="ECO:0000259" key="11">
    <source>
        <dbReference type="PROSITE" id="PS50110"/>
    </source>
</evidence>
<keyword evidence="4 9" id="KW-0902">Two-component regulatory system</keyword>
<dbReference type="GO" id="GO:0005737">
    <property type="term" value="C:cytoplasm"/>
    <property type="evidence" value="ECO:0007669"/>
    <property type="project" value="UniProtKB-SubCell"/>
</dbReference>
<proteinExistence type="predicted"/>
<dbReference type="Proteomes" id="UP000216825">
    <property type="component" value="Chromosome"/>
</dbReference>
<reference evidence="13" key="1">
    <citation type="submission" date="2017-08" db="EMBL/GenBank/DDBJ databases">
        <title>Draft Genome Sequence of Kocuria varians 80.</title>
        <authorList>
            <person name="Minaev M."/>
            <person name="Kurbakov K.A."/>
            <person name="Solodovnikova G.I."/>
            <person name="Kuznetsova O.A."/>
            <person name="Lisitsyn A.B."/>
        </authorList>
    </citation>
    <scope>NUCLEOTIDE SEQUENCE [LARGE SCALE GENOMIC DNA]</scope>
    <source>
        <strain evidence="13">80</strain>
    </source>
</reference>
<keyword evidence="13" id="KW-1185">Reference proteome</keyword>
<dbReference type="PANTHER" id="PTHR45526">
    <property type="entry name" value="TRANSCRIPTIONAL REGULATORY PROTEIN DPIA"/>
    <property type="match status" value="1"/>
</dbReference>
<dbReference type="Pfam" id="PF00072">
    <property type="entry name" value="Response_reg"/>
    <property type="match status" value="1"/>
</dbReference>
<evidence type="ECO:0000256" key="1">
    <source>
        <dbReference type="ARBA" id="ARBA00004496"/>
    </source>
</evidence>
<keyword evidence="7 9" id="KW-0010">Activator</keyword>
<accession>A0A7D7L0G1</accession>
<dbReference type="InterPro" id="IPR024187">
    <property type="entry name" value="Sig_transdc_resp-reg_cit/mal"/>
</dbReference>
<organism evidence="12 13">
    <name type="scientific">Kocuria varians</name>
    <name type="common">Micrococcus varians</name>
    <dbReference type="NCBI Taxonomy" id="1272"/>
    <lineage>
        <taxon>Bacteria</taxon>
        <taxon>Bacillati</taxon>
        <taxon>Actinomycetota</taxon>
        <taxon>Actinomycetes</taxon>
        <taxon>Micrococcales</taxon>
        <taxon>Micrococcaceae</taxon>
        <taxon>Kocuria</taxon>
    </lineage>
</organism>
<evidence type="ECO:0000256" key="4">
    <source>
        <dbReference type="ARBA" id="ARBA00023012"/>
    </source>
</evidence>
<dbReference type="AlphaFoldDB" id="A0A7D7L0G1"/>
<keyword evidence="8 9" id="KW-0804">Transcription</keyword>
<evidence type="ECO:0000313" key="13">
    <source>
        <dbReference type="Proteomes" id="UP000216825"/>
    </source>
</evidence>
<evidence type="ECO:0000256" key="2">
    <source>
        <dbReference type="ARBA" id="ARBA00022490"/>
    </source>
</evidence>
<feature type="modified residue" description="4-aspartylphosphate" evidence="10">
    <location>
        <position position="59"/>
    </location>
</feature>
<evidence type="ECO:0000256" key="10">
    <source>
        <dbReference type="PROSITE-ProRule" id="PRU00169"/>
    </source>
</evidence>
<dbReference type="SMART" id="SM00448">
    <property type="entry name" value="REC"/>
    <property type="match status" value="1"/>
</dbReference>
<dbReference type="KEGG" id="kvr:CIB50_0001574"/>
<protein>
    <recommendedName>
        <fullName evidence="9">Transcriptional regulatory protein</fullName>
    </recommendedName>
</protein>
<dbReference type="RefSeq" id="WP_094393674.1">
    <property type="nucleotide sequence ID" value="NZ_CP059343.1"/>
</dbReference>
<evidence type="ECO:0000256" key="3">
    <source>
        <dbReference type="ARBA" id="ARBA00022553"/>
    </source>
</evidence>
<dbReference type="GO" id="GO:0000156">
    <property type="term" value="F:phosphorelay response regulator activity"/>
    <property type="evidence" value="ECO:0007669"/>
    <property type="project" value="TreeGrafter"/>
</dbReference>
<comment type="subcellular location">
    <subcellularLocation>
        <location evidence="1 9">Cytoplasm</location>
    </subcellularLocation>
</comment>
<dbReference type="PANTHER" id="PTHR45526:SF1">
    <property type="entry name" value="TRANSCRIPTIONAL REGULATORY PROTEIN DCUR-RELATED"/>
    <property type="match status" value="1"/>
</dbReference>
<dbReference type="InterPro" id="IPR001789">
    <property type="entry name" value="Sig_transdc_resp-reg_receiver"/>
</dbReference>
<evidence type="ECO:0000256" key="7">
    <source>
        <dbReference type="ARBA" id="ARBA00023159"/>
    </source>
</evidence>
<keyword evidence="6 9" id="KW-0238">DNA-binding</keyword>
<reference evidence="12 13" key="2">
    <citation type="submission" date="2020-07" db="EMBL/GenBank/DDBJ databases">
        <title>Genome of starter culture bacteria Kocuria salsicia reveals its technological properties and safety for usage in meat industry.</title>
        <authorList>
            <person name="Michael M."/>
            <person name="Konstantin K."/>
            <person name="Evgenii K."/>
            <person name="Galina S."/>
            <person name="Oksana K."/>
            <person name="Andrei L."/>
        </authorList>
    </citation>
    <scope>NUCLEOTIDE SEQUENCE [LARGE SCALE GENOMIC DNA]</scope>
    <source>
        <strain evidence="12 13">80</strain>
    </source>
</reference>
<dbReference type="PIRSF" id="PIRSF006171">
    <property type="entry name" value="RR_citrat_malat"/>
    <property type="match status" value="1"/>
</dbReference>
<keyword evidence="5 9" id="KW-0805">Transcription regulation</keyword>
<sequence>MIRVLVVDDEPLTGAAHAQYVARCPGFEVSGVARNGRSALHALRERAASPAPVDLVLLDVNLPDMSGLEVAHALRTHRVSVDLLVVTAHRDTATVREAMSVGAVGFLMKPFTFEDLRVKLVSYAQYRRALDGPAREDTPMEQADVDRLFTVLEGQPAEAPPKGLAAETLAKVAEHMRSARGFSSAGEVALGLGLSRVTARRYLEHMCDTGEVERRARRGAPGRPELEYGWRG</sequence>
<feature type="domain" description="Response regulatory" evidence="11">
    <location>
        <begin position="3"/>
        <end position="124"/>
    </location>
</feature>
<dbReference type="Gene3D" id="1.10.10.10">
    <property type="entry name" value="Winged helix-like DNA-binding domain superfamily/Winged helix DNA-binding domain"/>
    <property type="match status" value="1"/>
</dbReference>
<dbReference type="InterPro" id="IPR011006">
    <property type="entry name" value="CheY-like_superfamily"/>
</dbReference>